<dbReference type="InterPro" id="IPR006501">
    <property type="entry name" value="Pectinesterase_inhib_dom"/>
</dbReference>
<keyword evidence="4" id="KW-1185">Reference proteome</keyword>
<name>A0A7J0FIX6_9ERIC</name>
<dbReference type="Pfam" id="PF04043">
    <property type="entry name" value="PMEI"/>
    <property type="match status" value="1"/>
</dbReference>
<dbReference type="InterPro" id="IPR035513">
    <property type="entry name" value="Invertase/methylesterase_inhib"/>
</dbReference>
<evidence type="ECO:0000259" key="2">
    <source>
        <dbReference type="SMART" id="SM00856"/>
    </source>
</evidence>
<evidence type="ECO:0000313" key="3">
    <source>
        <dbReference type="EMBL" id="GFY98654.1"/>
    </source>
</evidence>
<comment type="caution">
    <text evidence="3">The sequence shown here is derived from an EMBL/GenBank/DDBJ whole genome shotgun (WGS) entry which is preliminary data.</text>
</comment>
<gene>
    <name evidence="3" type="ORF">Acr_13g0000550</name>
</gene>
<sequence length="208" mass="21707">MELTNRILLIVSLSSLILSFSGGAYGSRPSPSQFASPPAPVISYISSTPDDAPGSSPAYAPAVSYISYAPMNAPASSPSNGPIVDLDILVLLQKSIRNGIHIAEEGIKRAQQLSGDPSPPSTVKMCLHQCIENLSYARDDLKKALGHIATADNFLVSEDLAAASSDAAACDQCFAEMMGGNHPIAEFDDAITSTSTDCLSILLDYASG</sequence>
<reference evidence="3 4" key="1">
    <citation type="submission" date="2019-07" db="EMBL/GenBank/DDBJ databases">
        <title>De Novo Assembly of kiwifruit Actinidia rufa.</title>
        <authorList>
            <person name="Sugita-Konishi S."/>
            <person name="Sato K."/>
            <person name="Mori E."/>
            <person name="Abe Y."/>
            <person name="Kisaki G."/>
            <person name="Hamano K."/>
            <person name="Suezawa K."/>
            <person name="Otani M."/>
            <person name="Fukuda T."/>
            <person name="Manabe T."/>
            <person name="Gomi K."/>
            <person name="Tabuchi M."/>
            <person name="Akimitsu K."/>
            <person name="Kataoka I."/>
        </authorList>
    </citation>
    <scope>NUCLEOTIDE SEQUENCE [LARGE SCALE GENOMIC DNA]</scope>
    <source>
        <strain evidence="4">cv. Fuchu</strain>
    </source>
</reference>
<evidence type="ECO:0000313" key="4">
    <source>
        <dbReference type="Proteomes" id="UP000585474"/>
    </source>
</evidence>
<keyword evidence="1" id="KW-0732">Signal</keyword>
<proteinExistence type="predicted"/>
<feature type="signal peptide" evidence="1">
    <location>
        <begin position="1"/>
        <end position="26"/>
    </location>
</feature>
<dbReference type="Gene3D" id="1.20.140.40">
    <property type="entry name" value="Invertase/pectin methylesterase inhibitor family protein"/>
    <property type="match status" value="1"/>
</dbReference>
<accession>A0A7J0FIX6</accession>
<dbReference type="Proteomes" id="UP000585474">
    <property type="component" value="Unassembled WGS sequence"/>
</dbReference>
<dbReference type="SUPFAM" id="SSF101148">
    <property type="entry name" value="Plant invertase/pectin methylesterase inhibitor"/>
    <property type="match status" value="1"/>
</dbReference>
<dbReference type="AlphaFoldDB" id="A0A7J0FIX6"/>
<feature type="domain" description="Pectinesterase inhibitor" evidence="2">
    <location>
        <begin position="40"/>
        <end position="201"/>
    </location>
</feature>
<dbReference type="EMBL" id="BJWL01000013">
    <property type="protein sequence ID" value="GFY98654.1"/>
    <property type="molecule type" value="Genomic_DNA"/>
</dbReference>
<organism evidence="3 4">
    <name type="scientific">Actinidia rufa</name>
    <dbReference type="NCBI Taxonomy" id="165716"/>
    <lineage>
        <taxon>Eukaryota</taxon>
        <taxon>Viridiplantae</taxon>
        <taxon>Streptophyta</taxon>
        <taxon>Embryophyta</taxon>
        <taxon>Tracheophyta</taxon>
        <taxon>Spermatophyta</taxon>
        <taxon>Magnoliopsida</taxon>
        <taxon>eudicotyledons</taxon>
        <taxon>Gunneridae</taxon>
        <taxon>Pentapetalae</taxon>
        <taxon>asterids</taxon>
        <taxon>Ericales</taxon>
        <taxon>Actinidiaceae</taxon>
        <taxon>Actinidia</taxon>
    </lineage>
</organism>
<dbReference type="GO" id="GO:0004857">
    <property type="term" value="F:enzyme inhibitor activity"/>
    <property type="evidence" value="ECO:0007669"/>
    <property type="project" value="InterPro"/>
</dbReference>
<evidence type="ECO:0000256" key="1">
    <source>
        <dbReference type="SAM" id="SignalP"/>
    </source>
</evidence>
<protein>
    <recommendedName>
        <fullName evidence="2">Pectinesterase inhibitor domain-containing protein</fullName>
    </recommendedName>
</protein>
<feature type="chain" id="PRO_5029769296" description="Pectinesterase inhibitor domain-containing protein" evidence="1">
    <location>
        <begin position="27"/>
        <end position="208"/>
    </location>
</feature>
<dbReference type="SMART" id="SM00856">
    <property type="entry name" value="PMEI"/>
    <property type="match status" value="1"/>
</dbReference>